<keyword evidence="2" id="KW-0732">Signal</keyword>
<organism evidence="4 5">
    <name type="scientific">Candidatus Mycobacterium wuenschmannii</name>
    <dbReference type="NCBI Taxonomy" id="3027808"/>
    <lineage>
        <taxon>Bacteria</taxon>
        <taxon>Bacillati</taxon>
        <taxon>Actinomycetota</taxon>
        <taxon>Actinomycetes</taxon>
        <taxon>Mycobacteriales</taxon>
        <taxon>Mycobacteriaceae</taxon>
        <taxon>Mycobacterium</taxon>
    </lineage>
</organism>
<evidence type="ECO:0000256" key="2">
    <source>
        <dbReference type="SAM" id="SignalP"/>
    </source>
</evidence>
<reference evidence="4 5" key="1">
    <citation type="journal article" date="2023" name="Microbiol. Resour. Announc.">
        <title>Complete Genome Sequence of Mycobacterium wuenschmanii, a novel Nontuberculous Mycobacterium Isolated from a captive population of Amazon Milk Frogs.</title>
        <authorList>
            <person name="Hicks J."/>
            <person name="Zeineldin M."/>
            <person name="Ward H."/>
            <person name="Wuenschmann A."/>
            <person name="Camp P."/>
            <person name="Farrell D."/>
            <person name="Lehman K."/>
            <person name="Thacker T."/>
            <person name="Cuthbert E."/>
        </authorList>
    </citation>
    <scope>NUCLEOTIDE SEQUENCE [LARGE SCALE GENOMIC DNA]</scope>
    <source>
        <strain evidence="4 5">Wuenschmanii</strain>
    </source>
</reference>
<keyword evidence="5" id="KW-1185">Reference proteome</keyword>
<name>A0ABY8VXE6_9MYCO</name>
<feature type="region of interest" description="Disordered" evidence="1">
    <location>
        <begin position="108"/>
        <end position="142"/>
    </location>
</feature>
<dbReference type="EMBL" id="CP126981">
    <property type="protein sequence ID" value="WIM87606.1"/>
    <property type="molecule type" value="Genomic_DNA"/>
</dbReference>
<evidence type="ECO:0000256" key="1">
    <source>
        <dbReference type="SAM" id="MobiDB-lite"/>
    </source>
</evidence>
<feature type="domain" description="DUF732" evidence="3">
    <location>
        <begin position="36"/>
        <end position="104"/>
    </location>
</feature>
<evidence type="ECO:0000313" key="5">
    <source>
        <dbReference type="Proteomes" id="UP001236585"/>
    </source>
</evidence>
<dbReference type="Proteomes" id="UP001236585">
    <property type="component" value="Chromosome"/>
</dbReference>
<evidence type="ECO:0000313" key="4">
    <source>
        <dbReference type="EMBL" id="WIM87606.1"/>
    </source>
</evidence>
<dbReference type="Pfam" id="PF05305">
    <property type="entry name" value="DUF732"/>
    <property type="match status" value="1"/>
</dbReference>
<proteinExistence type="predicted"/>
<sequence length="142" mass="14294">MKSLLALLGISLGLLIAVPAHAEPGLDEPSSDENNGAFLANLKKVGIGFSDEGQAVSAGQAVCGALHNGMGGLHLIQHLQESNPALTESGAAQFATISAKAYCPKQLEDDKEPGKKYLKGNAPGKGNGEDETAVMKGGGGGG</sequence>
<evidence type="ECO:0000259" key="3">
    <source>
        <dbReference type="Pfam" id="PF05305"/>
    </source>
</evidence>
<accession>A0ABY8VXE6</accession>
<protein>
    <submittedName>
        <fullName evidence="4">DUF732 domain-containing protein</fullName>
    </submittedName>
</protein>
<dbReference type="InterPro" id="IPR007969">
    <property type="entry name" value="DUF732"/>
</dbReference>
<feature type="chain" id="PRO_5046762653" evidence="2">
    <location>
        <begin position="23"/>
        <end position="142"/>
    </location>
</feature>
<gene>
    <name evidence="4" type="ORF">PT015_22665</name>
</gene>
<feature type="signal peptide" evidence="2">
    <location>
        <begin position="1"/>
        <end position="22"/>
    </location>
</feature>